<protein>
    <submittedName>
        <fullName evidence="2">Uncharacterized protein</fullName>
    </submittedName>
</protein>
<keyword evidence="3" id="KW-1185">Reference proteome</keyword>
<organism evidence="2 3">
    <name type="scientific">Truncatella angustata</name>
    <dbReference type="NCBI Taxonomy" id="152316"/>
    <lineage>
        <taxon>Eukaryota</taxon>
        <taxon>Fungi</taxon>
        <taxon>Dikarya</taxon>
        <taxon>Ascomycota</taxon>
        <taxon>Pezizomycotina</taxon>
        <taxon>Sordariomycetes</taxon>
        <taxon>Xylariomycetidae</taxon>
        <taxon>Amphisphaeriales</taxon>
        <taxon>Sporocadaceae</taxon>
        <taxon>Truncatella</taxon>
    </lineage>
</organism>
<gene>
    <name evidence="2" type="ORF">BKA67DRAFT_193534</name>
</gene>
<dbReference type="GeneID" id="70124261"/>
<dbReference type="RefSeq" id="XP_045961851.1">
    <property type="nucleotide sequence ID" value="XM_046095368.1"/>
</dbReference>
<feature type="compositionally biased region" description="Polar residues" evidence="1">
    <location>
        <begin position="14"/>
        <end position="25"/>
    </location>
</feature>
<dbReference type="AlphaFoldDB" id="A0A9P8ZZT9"/>
<accession>A0A9P8ZZT9</accession>
<dbReference type="Proteomes" id="UP000758603">
    <property type="component" value="Unassembled WGS sequence"/>
</dbReference>
<name>A0A9P8ZZT9_9PEZI</name>
<evidence type="ECO:0000313" key="3">
    <source>
        <dbReference type="Proteomes" id="UP000758603"/>
    </source>
</evidence>
<evidence type="ECO:0000256" key="1">
    <source>
        <dbReference type="SAM" id="MobiDB-lite"/>
    </source>
</evidence>
<reference evidence="2" key="1">
    <citation type="journal article" date="2021" name="Nat. Commun.">
        <title>Genetic determinants of endophytism in the Arabidopsis root mycobiome.</title>
        <authorList>
            <person name="Mesny F."/>
            <person name="Miyauchi S."/>
            <person name="Thiergart T."/>
            <person name="Pickel B."/>
            <person name="Atanasova L."/>
            <person name="Karlsson M."/>
            <person name="Huettel B."/>
            <person name="Barry K.W."/>
            <person name="Haridas S."/>
            <person name="Chen C."/>
            <person name="Bauer D."/>
            <person name="Andreopoulos W."/>
            <person name="Pangilinan J."/>
            <person name="LaButti K."/>
            <person name="Riley R."/>
            <person name="Lipzen A."/>
            <person name="Clum A."/>
            <person name="Drula E."/>
            <person name="Henrissat B."/>
            <person name="Kohler A."/>
            <person name="Grigoriev I.V."/>
            <person name="Martin F.M."/>
            <person name="Hacquard S."/>
        </authorList>
    </citation>
    <scope>NUCLEOTIDE SEQUENCE</scope>
    <source>
        <strain evidence="2">MPI-SDFR-AT-0073</strain>
    </source>
</reference>
<feature type="region of interest" description="Disordered" evidence="1">
    <location>
        <begin position="1"/>
        <end position="25"/>
    </location>
</feature>
<sequence length="271" mass="28908">MVLLARTGSGQAGGQTVNRQQSPETKLTPFSEIEPATGAYYDGRGVSGMAFPGAKRHTIISSVAVPCGRGRDISLKVEGTVFSPFSKNRVHWAGGDGLALAALQGDPVPVPVVCNVRTCMPTSEHPPLQLSFRKASLEGLFGGWSRMQRGASNMKSAPGCGQKRDLPCPGYSLLIHLVHPVHSWDNQRASIVLHIQHSTNPNALVCVPQAKVPTYLPACPMAAAWLPYSGSINQPFRQNCPTSNILKRAKVRSCNAVPLPLPSISVATCIL</sequence>
<comment type="caution">
    <text evidence="2">The sequence shown here is derived from an EMBL/GenBank/DDBJ whole genome shotgun (WGS) entry which is preliminary data.</text>
</comment>
<proteinExistence type="predicted"/>
<dbReference type="EMBL" id="JAGPXC010000002">
    <property type="protein sequence ID" value="KAH6657617.1"/>
    <property type="molecule type" value="Genomic_DNA"/>
</dbReference>
<evidence type="ECO:0000313" key="2">
    <source>
        <dbReference type="EMBL" id="KAH6657617.1"/>
    </source>
</evidence>